<protein>
    <submittedName>
        <fullName evidence="4">Phosphinothricin acetyltransferase</fullName>
    </submittedName>
</protein>
<dbReference type="OrthoDB" id="9798006at2"/>
<evidence type="ECO:0000259" key="3">
    <source>
        <dbReference type="PROSITE" id="PS51186"/>
    </source>
</evidence>
<dbReference type="InterPro" id="IPR016181">
    <property type="entry name" value="Acyl_CoA_acyltransferase"/>
</dbReference>
<keyword evidence="1 4" id="KW-0808">Transferase</keyword>
<gene>
    <name evidence="4" type="ORF">SAMN04489758_13327</name>
</gene>
<feature type="domain" description="N-acetyltransferase" evidence="3">
    <location>
        <begin position="3"/>
        <end position="164"/>
    </location>
</feature>
<dbReference type="CDD" id="cd04301">
    <property type="entry name" value="NAT_SF"/>
    <property type="match status" value="1"/>
</dbReference>
<sequence length="183" mass="21358">MNIVIEIAKPKDVEKILNIYKPYILNTAITFECEVPSIEEFRQRIINTLKNYPYLVAKIDDVIVGYAYTSAFKNRAAYNWAVETSVYVDVKHHNMGIGKALYQKLENISKKQNILNMNACIAVLDKGSVSFHQHMGYVQVAYFHQCGYKLGKWYDMVWMEKMLGEHKVEPETFIPFSKLDYQR</sequence>
<dbReference type="InterPro" id="IPR000182">
    <property type="entry name" value="GNAT_dom"/>
</dbReference>
<dbReference type="PROSITE" id="PS51186">
    <property type="entry name" value="GNAT"/>
    <property type="match status" value="1"/>
</dbReference>
<dbReference type="GO" id="GO:0016747">
    <property type="term" value="F:acyltransferase activity, transferring groups other than amino-acyl groups"/>
    <property type="evidence" value="ECO:0007669"/>
    <property type="project" value="InterPro"/>
</dbReference>
<evidence type="ECO:0000313" key="5">
    <source>
        <dbReference type="Proteomes" id="UP000198558"/>
    </source>
</evidence>
<proteinExistence type="predicted"/>
<dbReference type="PANTHER" id="PTHR43072:SF23">
    <property type="entry name" value="UPF0039 PROTEIN C11D3.02C"/>
    <property type="match status" value="1"/>
</dbReference>
<dbReference type="GeneID" id="78289121"/>
<evidence type="ECO:0000256" key="2">
    <source>
        <dbReference type="ARBA" id="ARBA00023315"/>
    </source>
</evidence>
<evidence type="ECO:0000313" key="4">
    <source>
        <dbReference type="EMBL" id="SET73091.1"/>
    </source>
</evidence>
<name>A0A1I0GQ13_9FIRM</name>
<dbReference type="AlphaFoldDB" id="A0A1I0GQ13"/>
<dbReference type="SUPFAM" id="SSF55729">
    <property type="entry name" value="Acyl-CoA N-acyltransferases (Nat)"/>
    <property type="match status" value="1"/>
</dbReference>
<keyword evidence="5" id="KW-1185">Reference proteome</keyword>
<accession>A0A1I0GQ13</accession>
<dbReference type="Gene3D" id="3.40.630.30">
    <property type="match status" value="1"/>
</dbReference>
<organism evidence="4 5">
    <name type="scientific">Thomasclavelia cocleata</name>
    <dbReference type="NCBI Taxonomy" id="69824"/>
    <lineage>
        <taxon>Bacteria</taxon>
        <taxon>Bacillati</taxon>
        <taxon>Bacillota</taxon>
        <taxon>Erysipelotrichia</taxon>
        <taxon>Erysipelotrichales</taxon>
        <taxon>Coprobacillaceae</taxon>
        <taxon>Thomasclavelia</taxon>
    </lineage>
</organism>
<dbReference type="Pfam" id="PF13420">
    <property type="entry name" value="Acetyltransf_4"/>
    <property type="match status" value="1"/>
</dbReference>
<dbReference type="RefSeq" id="WP_092355608.1">
    <property type="nucleotide sequence ID" value="NZ_CANTIP010000036.1"/>
</dbReference>
<evidence type="ECO:0000256" key="1">
    <source>
        <dbReference type="ARBA" id="ARBA00022679"/>
    </source>
</evidence>
<dbReference type="PANTHER" id="PTHR43072">
    <property type="entry name" value="N-ACETYLTRANSFERASE"/>
    <property type="match status" value="1"/>
</dbReference>
<reference evidence="5" key="1">
    <citation type="submission" date="2016-10" db="EMBL/GenBank/DDBJ databases">
        <authorList>
            <person name="Varghese N."/>
            <person name="Submissions S."/>
        </authorList>
    </citation>
    <scope>NUCLEOTIDE SEQUENCE [LARGE SCALE GENOMIC DNA]</scope>
    <source>
        <strain evidence="5">DSM 1551</strain>
    </source>
</reference>
<dbReference type="Proteomes" id="UP000198558">
    <property type="component" value="Unassembled WGS sequence"/>
</dbReference>
<dbReference type="EMBL" id="FOIN01000033">
    <property type="protein sequence ID" value="SET73091.1"/>
    <property type="molecule type" value="Genomic_DNA"/>
</dbReference>
<keyword evidence="2" id="KW-0012">Acyltransferase</keyword>